<proteinExistence type="inferred from homology"/>
<dbReference type="InterPro" id="IPR038096">
    <property type="entry name" value="TEA/ATTS_sf"/>
</dbReference>
<evidence type="ECO:0000256" key="2">
    <source>
        <dbReference type="PROSITE-ProRule" id="PRU00505"/>
    </source>
</evidence>
<feature type="region of interest" description="Disordered" evidence="3">
    <location>
        <begin position="1"/>
        <end position="30"/>
    </location>
</feature>
<comment type="caution">
    <text evidence="5">The sequence shown here is derived from an EMBL/GenBank/DDBJ whole genome shotgun (WGS) entry which is preliminary data.</text>
</comment>
<protein>
    <recommendedName>
        <fullName evidence="4">TEA domain-containing protein</fullName>
    </recommendedName>
</protein>
<dbReference type="SMART" id="SM00426">
    <property type="entry name" value="TEA"/>
    <property type="match status" value="1"/>
</dbReference>
<feature type="compositionally biased region" description="Low complexity" evidence="3">
    <location>
        <begin position="140"/>
        <end position="157"/>
    </location>
</feature>
<dbReference type="PROSITE" id="PS51088">
    <property type="entry name" value="TEA_2"/>
    <property type="match status" value="1"/>
</dbReference>
<accession>A0A8H5HCS9</accession>
<feature type="domain" description="TEA" evidence="4">
    <location>
        <begin position="29"/>
        <end position="103"/>
    </location>
</feature>
<feature type="compositionally biased region" description="Low complexity" evidence="3">
    <location>
        <begin position="423"/>
        <end position="442"/>
    </location>
</feature>
<evidence type="ECO:0000256" key="3">
    <source>
        <dbReference type="SAM" id="MobiDB-lite"/>
    </source>
</evidence>
<dbReference type="Proteomes" id="UP000565441">
    <property type="component" value="Unassembled WGS sequence"/>
</dbReference>
<comment type="similarity">
    <text evidence="1">Belongs to the TEC1 family.</text>
</comment>
<evidence type="ECO:0000313" key="6">
    <source>
        <dbReference type="Proteomes" id="UP000565441"/>
    </source>
</evidence>
<evidence type="ECO:0000256" key="1">
    <source>
        <dbReference type="ARBA" id="ARBA00008421"/>
    </source>
</evidence>
<dbReference type="EMBL" id="JAACJP010000012">
    <property type="protein sequence ID" value="KAF5380953.1"/>
    <property type="molecule type" value="Genomic_DNA"/>
</dbReference>
<gene>
    <name evidence="5" type="ORF">D9615_003923</name>
</gene>
<sequence>MSSSSKSRKSEPCTSSLTPQRKHRKLLKDGSGTEVWPESIENIFVKGLHEYWNSPWATCSQSRGRSRWRNQFLVDYLQKAGINRTKKQVASHIQVLRNMWKGEPEFYLVSGGEEPLVESPIKLEDRSLISLDFDETDGTSSSSASPDFSPPEFQSEFPPSPGLFNNGHELGSYPSLSKESAFVPPHSRETVFTTSLPSSLSPYPVDMAANQSHEGFTIQNSHYSLGAYQSFATDNARPTDHNSIPRMNTYPSYPLTPNRTTAICLVADGMSPLSIKLDALISSPHSTRTALALKIRLCITHVDDIRSSSTLHGFFGTVSLSRLWANSGKCITRVYTNNLCVSEEVGTLEVSNIEVGTVNAVLPESSLSRCRWLDASIMTSLTQEIIVDGETLIYVIYDLDRSNGNIMPSAELLGYQNRKVASKQPSQISPSSPHSSYPTTYPEFPTQSIPSSRQLPLSCALMPANSTRHVAVTSMSF</sequence>
<reference evidence="5 6" key="1">
    <citation type="journal article" date="2020" name="ISME J.">
        <title>Uncovering the hidden diversity of litter-decomposition mechanisms in mushroom-forming fungi.</title>
        <authorList>
            <person name="Floudas D."/>
            <person name="Bentzer J."/>
            <person name="Ahren D."/>
            <person name="Johansson T."/>
            <person name="Persson P."/>
            <person name="Tunlid A."/>
        </authorList>
    </citation>
    <scope>NUCLEOTIDE SEQUENCE [LARGE SCALE GENOMIC DNA]</scope>
    <source>
        <strain evidence="5 6">CBS 661.87</strain>
    </source>
</reference>
<feature type="DNA-binding region" description="TEA" evidence="2">
    <location>
        <begin position="29"/>
        <end position="103"/>
    </location>
</feature>
<dbReference type="Pfam" id="PF01285">
    <property type="entry name" value="TEA"/>
    <property type="match status" value="1"/>
</dbReference>
<dbReference type="InterPro" id="IPR000818">
    <property type="entry name" value="TEA/ATTS_dom"/>
</dbReference>
<evidence type="ECO:0000313" key="5">
    <source>
        <dbReference type="EMBL" id="KAF5380953.1"/>
    </source>
</evidence>
<dbReference type="GO" id="GO:0003700">
    <property type="term" value="F:DNA-binding transcription factor activity"/>
    <property type="evidence" value="ECO:0007669"/>
    <property type="project" value="InterPro"/>
</dbReference>
<keyword evidence="6" id="KW-1185">Reference proteome</keyword>
<organism evidence="5 6">
    <name type="scientific">Tricholomella constricta</name>
    <dbReference type="NCBI Taxonomy" id="117010"/>
    <lineage>
        <taxon>Eukaryota</taxon>
        <taxon>Fungi</taxon>
        <taxon>Dikarya</taxon>
        <taxon>Basidiomycota</taxon>
        <taxon>Agaricomycotina</taxon>
        <taxon>Agaricomycetes</taxon>
        <taxon>Agaricomycetidae</taxon>
        <taxon>Agaricales</taxon>
        <taxon>Tricholomatineae</taxon>
        <taxon>Lyophyllaceae</taxon>
        <taxon>Tricholomella</taxon>
    </lineage>
</organism>
<dbReference type="AlphaFoldDB" id="A0A8H5HCS9"/>
<evidence type="ECO:0000259" key="4">
    <source>
        <dbReference type="PROSITE" id="PS51088"/>
    </source>
</evidence>
<dbReference type="OrthoDB" id="10006572at2759"/>
<name>A0A8H5HCS9_9AGAR</name>
<dbReference type="Gene3D" id="6.10.20.40">
    <property type="entry name" value="TEA/ATTS domain"/>
    <property type="match status" value="1"/>
</dbReference>
<feature type="region of interest" description="Disordered" evidence="3">
    <location>
        <begin position="134"/>
        <end position="170"/>
    </location>
</feature>
<feature type="region of interest" description="Disordered" evidence="3">
    <location>
        <begin position="423"/>
        <end position="449"/>
    </location>
</feature>